<keyword evidence="1" id="KW-1133">Transmembrane helix</keyword>
<evidence type="ECO:0000259" key="2">
    <source>
        <dbReference type="Pfam" id="PF12158"/>
    </source>
</evidence>
<dbReference type="RefSeq" id="WP_353304309.1">
    <property type="nucleotide sequence ID" value="NZ_BAABWN010000016.1"/>
</dbReference>
<reference evidence="3 4" key="1">
    <citation type="submission" date="2024-04" db="EMBL/GenBank/DDBJ databases">
        <title>Draft genome sequence of Sessilibacter corallicola NBRC 116591.</title>
        <authorList>
            <person name="Miyakawa T."/>
            <person name="Kusuya Y."/>
            <person name="Miura T."/>
        </authorList>
    </citation>
    <scope>NUCLEOTIDE SEQUENCE [LARGE SCALE GENOMIC DNA]</scope>
    <source>
        <strain evidence="3 4">KU-00831-HH</strain>
    </source>
</reference>
<feature type="transmembrane region" description="Helical" evidence="1">
    <location>
        <begin position="128"/>
        <end position="150"/>
    </location>
</feature>
<name>A0ABQ0AE40_9GAMM</name>
<comment type="caution">
    <text evidence="3">The sequence shown here is derived from an EMBL/GenBank/DDBJ whole genome shotgun (WGS) entry which is preliminary data.</text>
</comment>
<feature type="domain" description="DUF3592" evidence="2">
    <location>
        <begin position="41"/>
        <end position="124"/>
    </location>
</feature>
<protein>
    <recommendedName>
        <fullName evidence="2">DUF3592 domain-containing protein</fullName>
    </recommendedName>
</protein>
<organism evidence="3 4">
    <name type="scientific">Sessilibacter corallicola</name>
    <dbReference type="NCBI Taxonomy" id="2904075"/>
    <lineage>
        <taxon>Bacteria</taxon>
        <taxon>Pseudomonadati</taxon>
        <taxon>Pseudomonadota</taxon>
        <taxon>Gammaproteobacteria</taxon>
        <taxon>Cellvibrionales</taxon>
        <taxon>Cellvibrionaceae</taxon>
        <taxon>Sessilibacter</taxon>
    </lineage>
</organism>
<keyword evidence="1" id="KW-0812">Transmembrane</keyword>
<dbReference type="InterPro" id="IPR021994">
    <property type="entry name" value="DUF3592"/>
</dbReference>
<evidence type="ECO:0000256" key="1">
    <source>
        <dbReference type="SAM" id="Phobius"/>
    </source>
</evidence>
<dbReference type="Proteomes" id="UP001465153">
    <property type="component" value="Unassembled WGS sequence"/>
</dbReference>
<accession>A0ABQ0AE40</accession>
<dbReference type="Pfam" id="PF12158">
    <property type="entry name" value="DUF3592"/>
    <property type="match status" value="1"/>
</dbReference>
<dbReference type="EMBL" id="BAABWN010000016">
    <property type="protein sequence ID" value="GAA6169919.1"/>
    <property type="molecule type" value="Genomic_DNA"/>
</dbReference>
<evidence type="ECO:0000313" key="3">
    <source>
        <dbReference type="EMBL" id="GAA6169919.1"/>
    </source>
</evidence>
<sequence>MELGVLFKLLMLFVWFCIVALSARNFFRGRASVNWPTTVASVSSSEILEKNDGNGLTFYSPIIKYQYFVNDAVYQGATFTFMGTFGITRYHAEKYISMYPSGSKFNVYYNPKSPDISVIIPGVHWGQYLSVAVITLVFFSLAHIVEILSLF</sequence>
<keyword evidence="1" id="KW-0472">Membrane</keyword>
<evidence type="ECO:0000313" key="4">
    <source>
        <dbReference type="Proteomes" id="UP001465153"/>
    </source>
</evidence>
<gene>
    <name evidence="3" type="ORF">NBRC116591_37310</name>
</gene>
<proteinExistence type="predicted"/>
<feature type="transmembrane region" description="Helical" evidence="1">
    <location>
        <begin position="6"/>
        <end position="27"/>
    </location>
</feature>
<keyword evidence="4" id="KW-1185">Reference proteome</keyword>